<reference evidence="7" key="1">
    <citation type="submission" date="2011-10" db="EMBL/GenBank/DDBJ databases">
        <title>The Genome Sequence of Oxalobacter formigenes HOxBLS.</title>
        <authorList>
            <consortium name="The Broad Institute Genome Sequencing Platform"/>
            <person name="Earl A."/>
            <person name="Ward D."/>
            <person name="Feldgarden M."/>
            <person name="Gevers D."/>
            <person name="Allison M.J."/>
            <person name="Humphrey S."/>
            <person name="Young S.K."/>
            <person name="Zeng Q."/>
            <person name="Gargeya S."/>
            <person name="Fitzgerald M."/>
            <person name="Haas B."/>
            <person name="Abouelleil A."/>
            <person name="Alvarado L."/>
            <person name="Arachchi H.M."/>
            <person name="Berlin A."/>
            <person name="Brown A."/>
            <person name="Chapman S.B."/>
            <person name="Chen Z."/>
            <person name="Dunbar C."/>
            <person name="Freedman E."/>
            <person name="Gearin G."/>
            <person name="Goldberg J."/>
            <person name="Griggs A."/>
            <person name="Gujja S."/>
            <person name="Heiman D."/>
            <person name="Howarth C."/>
            <person name="Larson L."/>
            <person name="Lui A."/>
            <person name="MacDonald P.J.P."/>
            <person name="Montmayeur A."/>
            <person name="Murphy C."/>
            <person name="Neiman D."/>
            <person name="Pearson M."/>
            <person name="Priest M."/>
            <person name="Roberts A."/>
            <person name="Saif S."/>
            <person name="Shea T."/>
            <person name="Shenoy N."/>
            <person name="Sisk P."/>
            <person name="Stolte C."/>
            <person name="Sykes S."/>
            <person name="Wortman J."/>
            <person name="Nusbaum C."/>
            <person name="Birren B."/>
        </authorList>
    </citation>
    <scope>NUCLEOTIDE SEQUENCE [LARGE SCALE GENOMIC DNA]</scope>
    <source>
        <strain evidence="7">HOxBLS</strain>
    </source>
</reference>
<dbReference type="GO" id="GO:0005829">
    <property type="term" value="C:cytosol"/>
    <property type="evidence" value="ECO:0007669"/>
    <property type="project" value="TreeGrafter"/>
</dbReference>
<sequence length="209" mass="23567">MARGVEIMIWALAHFFFIMPPGASINGMVFPFFFERKSGTEIEREQALLQELVEKTVNGCGYDLVDLERASGGILRVYIDFLPEASSRGNITVDDCEKVSRQLSHVLTVEDVDYDRLEVSSPGLDRPLKKWQDFVRFAGMEAHVRLRKPVTGMGNRKSFQGILLPPEGDELALEFEGNDSESSSVLHFTITDIDKARLVPQVNFRSRKA</sequence>
<dbReference type="InterPro" id="IPR028989">
    <property type="entry name" value="RimP_N"/>
</dbReference>
<dbReference type="Proteomes" id="UP000003973">
    <property type="component" value="Unassembled WGS sequence"/>
</dbReference>
<evidence type="ECO:0000256" key="2">
    <source>
        <dbReference type="ARBA" id="ARBA00022517"/>
    </source>
</evidence>
<dbReference type="PANTHER" id="PTHR33867">
    <property type="entry name" value="RIBOSOME MATURATION FACTOR RIMP"/>
    <property type="match status" value="1"/>
</dbReference>
<dbReference type="InterPro" id="IPR035956">
    <property type="entry name" value="RimP_N_sf"/>
</dbReference>
<comment type="function">
    <text evidence="3">Required for maturation of 30S ribosomal subunits.</text>
</comment>
<dbReference type="HAMAP" id="MF_01077">
    <property type="entry name" value="RimP"/>
    <property type="match status" value="1"/>
</dbReference>
<keyword evidence="2 3" id="KW-0690">Ribosome biogenesis</keyword>
<dbReference type="Pfam" id="PF17384">
    <property type="entry name" value="DUF150_C"/>
    <property type="match status" value="1"/>
</dbReference>
<dbReference type="Pfam" id="PF02576">
    <property type="entry name" value="RimP_N"/>
    <property type="match status" value="1"/>
</dbReference>
<dbReference type="SUPFAM" id="SSF74942">
    <property type="entry name" value="YhbC-like, C-terminal domain"/>
    <property type="match status" value="1"/>
</dbReference>
<evidence type="ECO:0000313" key="8">
    <source>
        <dbReference type="Proteomes" id="UP000003973"/>
    </source>
</evidence>
<feature type="domain" description="Ribosome maturation factor RimP N-terminal" evidence="5">
    <location>
        <begin position="52"/>
        <end position="125"/>
    </location>
</feature>
<dbReference type="NCBIfam" id="NF000929">
    <property type="entry name" value="PRK00092.2-1"/>
    <property type="match status" value="1"/>
</dbReference>
<evidence type="ECO:0000256" key="4">
    <source>
        <dbReference type="SAM" id="Phobius"/>
    </source>
</evidence>
<dbReference type="HOGENOM" id="CLU_070525_1_0_4"/>
<dbReference type="Gene3D" id="2.30.30.180">
    <property type="entry name" value="Ribosome maturation factor RimP, C-terminal domain"/>
    <property type="match status" value="1"/>
</dbReference>
<dbReference type="eggNOG" id="COG0779">
    <property type="taxonomic scope" value="Bacteria"/>
</dbReference>
<comment type="caution">
    <text evidence="7">The sequence shown here is derived from an EMBL/GenBank/DDBJ whole genome shotgun (WGS) entry which is preliminary data.</text>
</comment>
<dbReference type="Gene3D" id="3.30.300.70">
    <property type="entry name" value="RimP-like superfamily, N-terminal"/>
    <property type="match status" value="1"/>
</dbReference>
<dbReference type="GO" id="GO:0000028">
    <property type="term" value="P:ribosomal small subunit assembly"/>
    <property type="evidence" value="ECO:0007669"/>
    <property type="project" value="TreeGrafter"/>
</dbReference>
<keyword evidence="1 3" id="KW-0963">Cytoplasm</keyword>
<comment type="subcellular location">
    <subcellularLocation>
        <location evidence="3">Cytoplasm</location>
    </subcellularLocation>
</comment>
<evidence type="ECO:0000259" key="6">
    <source>
        <dbReference type="Pfam" id="PF17384"/>
    </source>
</evidence>
<dbReference type="InterPro" id="IPR028998">
    <property type="entry name" value="RimP_C"/>
</dbReference>
<feature type="domain" description="Ribosome maturation factor RimP C-terminal" evidence="6">
    <location>
        <begin position="128"/>
        <end position="201"/>
    </location>
</feature>
<evidence type="ECO:0000256" key="3">
    <source>
        <dbReference type="HAMAP-Rule" id="MF_01077"/>
    </source>
</evidence>
<organism evidence="7 8">
    <name type="scientific">Oxalobacter paraformigenes</name>
    <dbReference type="NCBI Taxonomy" id="556268"/>
    <lineage>
        <taxon>Bacteria</taxon>
        <taxon>Pseudomonadati</taxon>
        <taxon>Pseudomonadota</taxon>
        <taxon>Betaproteobacteria</taxon>
        <taxon>Burkholderiales</taxon>
        <taxon>Oxalobacteraceae</taxon>
        <taxon>Oxalobacter</taxon>
    </lineage>
</organism>
<evidence type="ECO:0000313" key="7">
    <source>
        <dbReference type="EMBL" id="EEO28056.2"/>
    </source>
</evidence>
<proteinExistence type="inferred from homology"/>
<protein>
    <recommendedName>
        <fullName evidence="3">Ribosome maturation factor RimP</fullName>
    </recommendedName>
</protein>
<dbReference type="InterPro" id="IPR003728">
    <property type="entry name" value="Ribosome_maturation_RimP"/>
</dbReference>
<dbReference type="PANTHER" id="PTHR33867:SF1">
    <property type="entry name" value="RIBOSOME MATURATION FACTOR RIMP"/>
    <property type="match status" value="1"/>
</dbReference>
<keyword evidence="4" id="KW-0472">Membrane</keyword>
<keyword evidence="4" id="KW-0812">Transmembrane</keyword>
<dbReference type="CDD" id="cd01734">
    <property type="entry name" value="YlxS_C"/>
    <property type="match status" value="1"/>
</dbReference>
<dbReference type="SUPFAM" id="SSF75420">
    <property type="entry name" value="YhbC-like, N-terminal domain"/>
    <property type="match status" value="1"/>
</dbReference>
<keyword evidence="4" id="KW-1133">Transmembrane helix</keyword>
<accession>C3X4C0</accession>
<evidence type="ECO:0000259" key="5">
    <source>
        <dbReference type="Pfam" id="PF02576"/>
    </source>
</evidence>
<comment type="similarity">
    <text evidence="3">Belongs to the RimP family.</text>
</comment>
<evidence type="ECO:0000256" key="1">
    <source>
        <dbReference type="ARBA" id="ARBA00022490"/>
    </source>
</evidence>
<dbReference type="AlphaFoldDB" id="C3X4C0"/>
<gene>
    <name evidence="3" type="primary">rimP</name>
    <name evidence="7" type="ORF">OFAG_01209</name>
</gene>
<name>C3X4C0_9BURK</name>
<dbReference type="InterPro" id="IPR036847">
    <property type="entry name" value="RimP_C_sf"/>
</dbReference>
<feature type="transmembrane region" description="Helical" evidence="4">
    <location>
        <begin position="12"/>
        <end position="34"/>
    </location>
</feature>
<keyword evidence="8" id="KW-1185">Reference proteome</keyword>
<dbReference type="GO" id="GO:0006412">
    <property type="term" value="P:translation"/>
    <property type="evidence" value="ECO:0007669"/>
    <property type="project" value="TreeGrafter"/>
</dbReference>
<dbReference type="EMBL" id="ACDP02000007">
    <property type="protein sequence ID" value="EEO28056.2"/>
    <property type="molecule type" value="Genomic_DNA"/>
</dbReference>